<dbReference type="SUPFAM" id="SSF48613">
    <property type="entry name" value="Heme oxygenase-like"/>
    <property type="match status" value="1"/>
</dbReference>
<dbReference type="PANTHER" id="PTHR10720">
    <property type="entry name" value="HEME OXYGENASE"/>
    <property type="match status" value="1"/>
</dbReference>
<dbReference type="InterPro" id="IPR016053">
    <property type="entry name" value="Haem_Oase-like"/>
</dbReference>
<dbReference type="PROSITE" id="PS00593">
    <property type="entry name" value="HEME_OXYGENASE"/>
    <property type="match status" value="1"/>
</dbReference>
<feature type="binding site" evidence="8">
    <location>
        <position position="174"/>
    </location>
    <ligand>
        <name>heme b</name>
        <dbReference type="ChEBI" id="CHEBI:60344"/>
    </ligand>
</feature>
<dbReference type="Gene3D" id="1.20.910.10">
    <property type="entry name" value="Heme oxygenase-like"/>
    <property type="match status" value="1"/>
</dbReference>
<dbReference type="Pfam" id="PF01126">
    <property type="entry name" value="Heme_oxygenase"/>
    <property type="match status" value="1"/>
</dbReference>
<dbReference type="PIRSF" id="PIRSF000343">
    <property type="entry name" value="Haem_Oase"/>
    <property type="match status" value="1"/>
</dbReference>
<keyword evidence="6 9" id="KW-0408">Iron</keyword>
<dbReference type="PANTHER" id="PTHR10720:SF0">
    <property type="entry name" value="HEME OXYGENASE"/>
    <property type="match status" value="1"/>
</dbReference>
<protein>
    <recommendedName>
        <fullName evidence="2">heme oxygenase (biliverdin-producing)</fullName>
        <ecNumber evidence="2">1.14.14.18</ecNumber>
    </recommendedName>
</protein>
<dbReference type="EMBL" id="CAJB01000419">
    <property type="protein sequence ID" value="CCH80294.1"/>
    <property type="molecule type" value="Genomic_DNA"/>
</dbReference>
<comment type="catalytic activity">
    <reaction evidence="7">
        <text>heme b + 3 reduced [NADPH--hemoprotein reductase] + 3 O2 = biliverdin IXalpha + CO + Fe(2+) + 3 oxidized [NADPH--hemoprotein reductase] + 3 H2O + H(+)</text>
        <dbReference type="Rhea" id="RHEA:21764"/>
        <dbReference type="Rhea" id="RHEA-COMP:11964"/>
        <dbReference type="Rhea" id="RHEA-COMP:11965"/>
        <dbReference type="ChEBI" id="CHEBI:15377"/>
        <dbReference type="ChEBI" id="CHEBI:15378"/>
        <dbReference type="ChEBI" id="CHEBI:15379"/>
        <dbReference type="ChEBI" id="CHEBI:17245"/>
        <dbReference type="ChEBI" id="CHEBI:29033"/>
        <dbReference type="ChEBI" id="CHEBI:57618"/>
        <dbReference type="ChEBI" id="CHEBI:57991"/>
        <dbReference type="ChEBI" id="CHEBI:58210"/>
        <dbReference type="ChEBI" id="CHEBI:60344"/>
        <dbReference type="EC" id="1.14.14.18"/>
    </reaction>
</comment>
<name>A0A077M8A5_9MICO</name>
<dbReference type="GO" id="GO:0006979">
    <property type="term" value="P:response to oxidative stress"/>
    <property type="evidence" value="ECO:0007669"/>
    <property type="project" value="TreeGrafter"/>
</dbReference>
<keyword evidence="11" id="KW-1185">Reference proteome</keyword>
<dbReference type="GO" id="GO:0046872">
    <property type="term" value="F:metal ion binding"/>
    <property type="evidence" value="ECO:0007669"/>
    <property type="project" value="UniProtKB-KW"/>
</dbReference>
<feature type="binding site" description="axial binding residue" evidence="9">
    <location>
        <position position="16"/>
    </location>
    <ligand>
        <name>heme b</name>
        <dbReference type="ChEBI" id="CHEBI:60344"/>
    </ligand>
    <ligandPart>
        <name>Fe</name>
        <dbReference type="ChEBI" id="CHEBI:18248"/>
    </ligandPart>
</feature>
<dbReference type="InterPro" id="IPR016084">
    <property type="entry name" value="Haem_Oase-like_multi-hlx"/>
</dbReference>
<comment type="caution">
    <text evidence="10">The sequence shown here is derived from an EMBL/GenBank/DDBJ whole genome shotgun (WGS) entry which is preliminary data.</text>
</comment>
<evidence type="ECO:0000256" key="8">
    <source>
        <dbReference type="PIRSR" id="PIRSR000343-1"/>
    </source>
</evidence>
<dbReference type="AlphaFoldDB" id="A0A077M8A5"/>
<keyword evidence="4 9" id="KW-0479">Metal-binding</keyword>
<evidence type="ECO:0000256" key="1">
    <source>
        <dbReference type="ARBA" id="ARBA00006134"/>
    </source>
</evidence>
<evidence type="ECO:0000256" key="3">
    <source>
        <dbReference type="ARBA" id="ARBA00022617"/>
    </source>
</evidence>
<dbReference type="EC" id="1.14.14.18" evidence="2"/>
<feature type="binding site" evidence="8">
    <location>
        <position position="127"/>
    </location>
    <ligand>
        <name>heme b</name>
        <dbReference type="ChEBI" id="CHEBI:60344"/>
    </ligand>
</feature>
<organism evidence="10 11">
    <name type="scientific">Nostocoides japonicum T1-X7</name>
    <dbReference type="NCBI Taxonomy" id="1194083"/>
    <lineage>
        <taxon>Bacteria</taxon>
        <taxon>Bacillati</taxon>
        <taxon>Actinomycetota</taxon>
        <taxon>Actinomycetes</taxon>
        <taxon>Micrococcales</taxon>
        <taxon>Intrasporangiaceae</taxon>
        <taxon>Nostocoides</taxon>
    </lineage>
</organism>
<accession>A0A077M8A5</accession>
<evidence type="ECO:0000313" key="11">
    <source>
        <dbReference type="Proteomes" id="UP000035721"/>
    </source>
</evidence>
<evidence type="ECO:0000256" key="4">
    <source>
        <dbReference type="ARBA" id="ARBA00022723"/>
    </source>
</evidence>
<evidence type="ECO:0000256" key="5">
    <source>
        <dbReference type="ARBA" id="ARBA00023002"/>
    </source>
</evidence>
<dbReference type="STRING" id="1194083.BN12_840009"/>
<dbReference type="InterPro" id="IPR002051">
    <property type="entry name" value="Haem_Oase"/>
</dbReference>
<dbReference type="GO" id="GO:0006788">
    <property type="term" value="P:heme oxidation"/>
    <property type="evidence" value="ECO:0007669"/>
    <property type="project" value="InterPro"/>
</dbReference>
<keyword evidence="5 10" id="KW-0560">Oxidoreductase</keyword>
<reference evidence="10 11" key="1">
    <citation type="journal article" date="2013" name="ISME J.">
        <title>A metabolic model for members of the genus Tetrasphaera involved in enhanced biological phosphorus removal.</title>
        <authorList>
            <person name="Kristiansen R."/>
            <person name="Nguyen H.T.T."/>
            <person name="Saunders A.M."/>
            <person name="Nielsen J.L."/>
            <person name="Wimmer R."/>
            <person name="Le V.Q."/>
            <person name="McIlroy S.J."/>
            <person name="Petrovski S."/>
            <person name="Seviour R.J."/>
            <person name="Calteau A."/>
            <person name="Nielsen K.L."/>
            <person name="Nielsen P.H."/>
        </authorList>
    </citation>
    <scope>NUCLEOTIDE SEQUENCE [LARGE SCALE GENOMIC DNA]</scope>
    <source>
        <strain evidence="10 11">T1-X7</strain>
    </source>
</reference>
<feature type="binding site" evidence="8">
    <location>
        <position position="9"/>
    </location>
    <ligand>
        <name>heme b</name>
        <dbReference type="ChEBI" id="CHEBI:60344"/>
    </ligand>
</feature>
<gene>
    <name evidence="10" type="primary">hmuO</name>
    <name evidence="10" type="ORF">BN12_840009</name>
</gene>
<evidence type="ECO:0000256" key="7">
    <source>
        <dbReference type="ARBA" id="ARBA00048328"/>
    </source>
</evidence>
<sequence>MTRLSTVLRTSTAQAHEDAERSPFMTRLLAGDGIPADFSALTAQLYPVYAALEAALDRFASHPVVAAVHDPALARTDRLASDLAELYGPTWAARRADGSIPTLPATAVYVDRLIRLDRPEALVAHHYVRYLGDLSGGQIVARLVARHYGVPAEALSFYRFEAIPKRKAYKDAYRARLDALALDDRTRALVVATAIEAFGLNRAVFTDLETARHRRPLHVA</sequence>
<comment type="similarity">
    <text evidence="1">Belongs to the heme oxygenase family.</text>
</comment>
<dbReference type="RefSeq" id="WP_048552330.1">
    <property type="nucleotide sequence ID" value="NZ_HF570958.1"/>
</dbReference>
<dbReference type="GO" id="GO:0042167">
    <property type="term" value="P:heme catabolic process"/>
    <property type="evidence" value="ECO:0007669"/>
    <property type="project" value="TreeGrafter"/>
</dbReference>
<evidence type="ECO:0000256" key="6">
    <source>
        <dbReference type="ARBA" id="ARBA00023004"/>
    </source>
</evidence>
<dbReference type="CDD" id="cd19165">
    <property type="entry name" value="HemeO"/>
    <property type="match status" value="1"/>
</dbReference>
<dbReference type="GO" id="GO:0004392">
    <property type="term" value="F:heme oxygenase (decyclizing) activity"/>
    <property type="evidence" value="ECO:0007669"/>
    <property type="project" value="UniProtKB-EC"/>
</dbReference>
<dbReference type="GO" id="GO:0020037">
    <property type="term" value="F:heme binding"/>
    <property type="evidence" value="ECO:0007669"/>
    <property type="project" value="TreeGrafter"/>
</dbReference>
<keyword evidence="3 8" id="KW-0349">Heme</keyword>
<dbReference type="OrthoDB" id="5493802at2"/>
<dbReference type="Proteomes" id="UP000035721">
    <property type="component" value="Unassembled WGS sequence"/>
</dbReference>
<proteinExistence type="inferred from homology"/>
<evidence type="ECO:0000313" key="10">
    <source>
        <dbReference type="EMBL" id="CCH80294.1"/>
    </source>
</evidence>
<dbReference type="InterPro" id="IPR018207">
    <property type="entry name" value="Haem_oxygenase_CS"/>
</dbReference>
<evidence type="ECO:0000256" key="9">
    <source>
        <dbReference type="PIRSR" id="PIRSR000343-2"/>
    </source>
</evidence>
<evidence type="ECO:0000256" key="2">
    <source>
        <dbReference type="ARBA" id="ARBA00012360"/>
    </source>
</evidence>
<dbReference type="PRINTS" id="PR00088">
    <property type="entry name" value="HAEMOXYGNASE"/>
</dbReference>